<dbReference type="SUPFAM" id="SSF55874">
    <property type="entry name" value="ATPase domain of HSP90 chaperone/DNA topoisomerase II/histidine kinase"/>
    <property type="match status" value="1"/>
</dbReference>
<dbReference type="EMBL" id="MU004463">
    <property type="protein sequence ID" value="KAF2650211.1"/>
    <property type="molecule type" value="Genomic_DNA"/>
</dbReference>
<evidence type="ECO:0000259" key="4">
    <source>
        <dbReference type="SMART" id="SM01340"/>
    </source>
</evidence>
<dbReference type="GO" id="GO:0032389">
    <property type="term" value="C:MutLalpha complex"/>
    <property type="evidence" value="ECO:0007669"/>
    <property type="project" value="TreeGrafter"/>
</dbReference>
<dbReference type="GO" id="GO:0006298">
    <property type="term" value="P:mismatch repair"/>
    <property type="evidence" value="ECO:0007669"/>
    <property type="project" value="InterPro"/>
</dbReference>
<dbReference type="OrthoDB" id="10263226at2759"/>
<evidence type="ECO:0000256" key="3">
    <source>
        <dbReference type="SAM" id="MobiDB-lite"/>
    </source>
</evidence>
<dbReference type="SMART" id="SM01340">
    <property type="entry name" value="DNA_mis_repair"/>
    <property type="match status" value="1"/>
</dbReference>
<feature type="non-terminal residue" evidence="5">
    <location>
        <position position="533"/>
    </location>
</feature>
<name>A0A6A6ST87_9PLEO</name>
<dbReference type="PANTHER" id="PTHR10073:SF41">
    <property type="entry name" value="MISMATCH REPAIR PROTEIN, PUTATIVE (AFU_ORTHOLOGUE AFUA_8G05820)-RELATED"/>
    <property type="match status" value="1"/>
</dbReference>
<dbReference type="InterPro" id="IPR013507">
    <property type="entry name" value="DNA_mismatch_S5_2-like"/>
</dbReference>
<evidence type="ECO:0000256" key="2">
    <source>
        <dbReference type="ARBA" id="ARBA00022763"/>
    </source>
</evidence>
<gene>
    <name evidence="5" type="ORF">K491DRAFT_609241</name>
</gene>
<keyword evidence="2" id="KW-0227">DNA damage</keyword>
<feature type="region of interest" description="Disordered" evidence="3">
    <location>
        <begin position="485"/>
        <end position="509"/>
    </location>
</feature>
<reference evidence="5" key="1">
    <citation type="journal article" date="2020" name="Stud. Mycol.">
        <title>101 Dothideomycetes genomes: a test case for predicting lifestyles and emergence of pathogens.</title>
        <authorList>
            <person name="Haridas S."/>
            <person name="Albert R."/>
            <person name="Binder M."/>
            <person name="Bloem J."/>
            <person name="Labutti K."/>
            <person name="Salamov A."/>
            <person name="Andreopoulos B."/>
            <person name="Baker S."/>
            <person name="Barry K."/>
            <person name="Bills G."/>
            <person name="Bluhm B."/>
            <person name="Cannon C."/>
            <person name="Castanera R."/>
            <person name="Culley D."/>
            <person name="Daum C."/>
            <person name="Ezra D."/>
            <person name="Gonzalez J."/>
            <person name="Henrissat B."/>
            <person name="Kuo A."/>
            <person name="Liang C."/>
            <person name="Lipzen A."/>
            <person name="Lutzoni F."/>
            <person name="Magnuson J."/>
            <person name="Mondo S."/>
            <person name="Nolan M."/>
            <person name="Ohm R."/>
            <person name="Pangilinan J."/>
            <person name="Park H.-J."/>
            <person name="Ramirez L."/>
            <person name="Alfaro M."/>
            <person name="Sun H."/>
            <person name="Tritt A."/>
            <person name="Yoshinaga Y."/>
            <person name="Zwiers L.-H."/>
            <person name="Turgeon B."/>
            <person name="Goodwin S."/>
            <person name="Spatafora J."/>
            <person name="Crous P."/>
            <person name="Grigoriev I."/>
        </authorList>
    </citation>
    <scope>NUCLEOTIDE SEQUENCE</scope>
    <source>
        <strain evidence="5">CBS 122681</strain>
    </source>
</reference>
<protein>
    <recommendedName>
        <fullName evidence="4">DNA mismatch repair protein S5 domain-containing protein</fullName>
    </recommendedName>
</protein>
<feature type="compositionally biased region" description="Polar residues" evidence="3">
    <location>
        <begin position="488"/>
        <end position="509"/>
    </location>
</feature>
<feature type="domain" description="DNA mismatch repair protein S5" evidence="4">
    <location>
        <begin position="232"/>
        <end position="360"/>
    </location>
</feature>
<dbReference type="Proteomes" id="UP000799324">
    <property type="component" value="Unassembled WGS sequence"/>
</dbReference>
<dbReference type="InterPro" id="IPR014721">
    <property type="entry name" value="Ribsml_uS5_D2-typ_fold_subgr"/>
</dbReference>
<dbReference type="NCBIfam" id="TIGR00585">
    <property type="entry name" value="mutl"/>
    <property type="match status" value="1"/>
</dbReference>
<evidence type="ECO:0000313" key="6">
    <source>
        <dbReference type="Proteomes" id="UP000799324"/>
    </source>
</evidence>
<dbReference type="Gene3D" id="3.30.230.10">
    <property type="match status" value="1"/>
</dbReference>
<dbReference type="GO" id="GO:0030983">
    <property type="term" value="F:mismatched DNA binding"/>
    <property type="evidence" value="ECO:0007669"/>
    <property type="project" value="InterPro"/>
</dbReference>
<dbReference type="PANTHER" id="PTHR10073">
    <property type="entry name" value="DNA MISMATCH REPAIR PROTEIN MLH, PMS, MUTL"/>
    <property type="match status" value="1"/>
</dbReference>
<sequence length="533" mass="58134">MAEETDQHAPKPGTGIHALPPTTVRQIGSSQVLVDPTSVVKELVDNALDARATAVFVDVSANLIDSIQVKDNGHGISGPDRALVCRRYCTSKIRNFDELKGVGGKWLGFRGEAMASMAEMSGNICVTTRVEGEPVAVLLKFDRGGELVSTERASHPVGTIVKVTDFFRHLPVRKQDALKQSTQFIGNAKRLMQAYALARPTVRFQLRILKAKSDKGNFNYAPTVRANVEDAAFKVIGRECASQCDWTAIETDGFEICAFLPKPDAVAAKVGGYGAFLSIDSRPVSPARGTMKKIVSTFKDKVRTAGPSLSAVKDPFMCMNIICPPDSYDPNIEPAKDDLLFEDPDMVIQAVGKLLDTFYPKIVCDGYEPPTSAQPARQLDEEAASDGLYDAQEDKMRNVSRISPSIPRQGSGEWRTTMYGIDEEEPELLTVEDQARSLHDDDEGERRAPEVSNPWTIAKMNALNKPKIIRGPPQLLTPARSAGDIAMASSSPSRGHFQTTPRATGPLTPQTISRAILTQSSNREELAKGVQHR</sequence>
<dbReference type="Gene3D" id="3.30.565.10">
    <property type="entry name" value="Histidine kinase-like ATPase, C-terminal domain"/>
    <property type="match status" value="1"/>
</dbReference>
<dbReference type="FunFam" id="3.30.565.10:FF:000017">
    <property type="entry name" value="PMS1 homolog 1, mismatch repair system component"/>
    <property type="match status" value="1"/>
</dbReference>
<dbReference type="InterPro" id="IPR038973">
    <property type="entry name" value="MutL/Mlh/Pms-like"/>
</dbReference>
<dbReference type="CDD" id="cd03485">
    <property type="entry name" value="MutL_Trans_hPMS_1_like"/>
    <property type="match status" value="1"/>
</dbReference>
<dbReference type="GO" id="GO:0061982">
    <property type="term" value="P:meiosis I cell cycle process"/>
    <property type="evidence" value="ECO:0007669"/>
    <property type="project" value="UniProtKB-ARBA"/>
</dbReference>
<proteinExistence type="inferred from homology"/>
<dbReference type="InterPro" id="IPR020568">
    <property type="entry name" value="Ribosomal_Su5_D2-typ_SF"/>
</dbReference>
<dbReference type="AlphaFoldDB" id="A0A6A6ST87"/>
<accession>A0A6A6ST87</accession>
<feature type="region of interest" description="Disordered" evidence="3">
    <location>
        <begin position="1"/>
        <end position="21"/>
    </location>
</feature>
<keyword evidence="6" id="KW-1185">Reference proteome</keyword>
<dbReference type="InterPro" id="IPR036890">
    <property type="entry name" value="HATPase_C_sf"/>
</dbReference>
<evidence type="ECO:0000256" key="1">
    <source>
        <dbReference type="ARBA" id="ARBA00006082"/>
    </source>
</evidence>
<dbReference type="GO" id="GO:0005524">
    <property type="term" value="F:ATP binding"/>
    <property type="evidence" value="ECO:0007669"/>
    <property type="project" value="InterPro"/>
</dbReference>
<dbReference type="Pfam" id="PF13589">
    <property type="entry name" value="HATPase_c_3"/>
    <property type="match status" value="1"/>
</dbReference>
<dbReference type="Pfam" id="PF01119">
    <property type="entry name" value="DNA_mis_repair"/>
    <property type="match status" value="1"/>
</dbReference>
<organism evidence="5 6">
    <name type="scientific">Lophiostoma macrostomum CBS 122681</name>
    <dbReference type="NCBI Taxonomy" id="1314788"/>
    <lineage>
        <taxon>Eukaryota</taxon>
        <taxon>Fungi</taxon>
        <taxon>Dikarya</taxon>
        <taxon>Ascomycota</taxon>
        <taxon>Pezizomycotina</taxon>
        <taxon>Dothideomycetes</taxon>
        <taxon>Pleosporomycetidae</taxon>
        <taxon>Pleosporales</taxon>
        <taxon>Lophiostomataceae</taxon>
        <taxon>Lophiostoma</taxon>
    </lineage>
</organism>
<dbReference type="GO" id="GO:0016887">
    <property type="term" value="F:ATP hydrolysis activity"/>
    <property type="evidence" value="ECO:0007669"/>
    <property type="project" value="InterPro"/>
</dbReference>
<comment type="similarity">
    <text evidence="1">Belongs to the DNA mismatch repair MutL/HexB family.</text>
</comment>
<dbReference type="InterPro" id="IPR002099">
    <property type="entry name" value="MutL/Mlh/PMS"/>
</dbReference>
<dbReference type="SUPFAM" id="SSF54211">
    <property type="entry name" value="Ribosomal protein S5 domain 2-like"/>
    <property type="match status" value="1"/>
</dbReference>
<dbReference type="GO" id="GO:0140664">
    <property type="term" value="F:ATP-dependent DNA damage sensor activity"/>
    <property type="evidence" value="ECO:0007669"/>
    <property type="project" value="InterPro"/>
</dbReference>
<evidence type="ECO:0000313" key="5">
    <source>
        <dbReference type="EMBL" id="KAF2650211.1"/>
    </source>
</evidence>